<sequence>MAEDRNRTLCARHTELSSQMWMLEAHVNERALRITQQEFENSELVNKLAEREATTKKHKKAEQLVEWYQQRAARLKEILTH</sequence>
<reference evidence="1" key="1">
    <citation type="submission" date="2023-08" db="EMBL/GenBank/DDBJ databases">
        <title>Black Yeasts Isolated from many extreme environments.</title>
        <authorList>
            <person name="Coleine C."/>
            <person name="Stajich J.E."/>
            <person name="Selbmann L."/>
        </authorList>
    </citation>
    <scope>NUCLEOTIDE SEQUENCE</scope>
    <source>
        <strain evidence="1">CCFEE 5401</strain>
    </source>
</reference>
<evidence type="ECO:0000313" key="1">
    <source>
        <dbReference type="EMBL" id="KAK5115129.1"/>
    </source>
</evidence>
<accession>A0AAN7YSJ0</accession>
<dbReference type="EMBL" id="JAVRRL010000014">
    <property type="protein sequence ID" value="KAK5115129.1"/>
    <property type="molecule type" value="Genomic_DNA"/>
</dbReference>
<protein>
    <submittedName>
        <fullName evidence="1">Uncharacterized protein</fullName>
    </submittedName>
</protein>
<name>A0AAN7YSJ0_9PEZI</name>
<gene>
    <name evidence="1" type="ORF">LTR62_001826</name>
</gene>
<organism evidence="1 2">
    <name type="scientific">Meristemomyces frigidus</name>
    <dbReference type="NCBI Taxonomy" id="1508187"/>
    <lineage>
        <taxon>Eukaryota</taxon>
        <taxon>Fungi</taxon>
        <taxon>Dikarya</taxon>
        <taxon>Ascomycota</taxon>
        <taxon>Pezizomycotina</taxon>
        <taxon>Dothideomycetes</taxon>
        <taxon>Dothideomycetidae</taxon>
        <taxon>Mycosphaerellales</taxon>
        <taxon>Teratosphaeriaceae</taxon>
        <taxon>Meristemomyces</taxon>
    </lineage>
</organism>
<proteinExistence type="predicted"/>
<comment type="caution">
    <text evidence="1">The sequence shown here is derived from an EMBL/GenBank/DDBJ whole genome shotgun (WGS) entry which is preliminary data.</text>
</comment>
<evidence type="ECO:0000313" key="2">
    <source>
        <dbReference type="Proteomes" id="UP001310890"/>
    </source>
</evidence>
<dbReference type="AlphaFoldDB" id="A0AAN7YSJ0"/>
<dbReference type="Proteomes" id="UP001310890">
    <property type="component" value="Unassembled WGS sequence"/>
</dbReference>